<gene>
    <name evidence="3" type="ORF">R6U77_01825</name>
</gene>
<sequence>MQKNFILIIGIIMLVILCTPIHTLATNGDIELNLQEQIDLLYLLDQFYNNAWNKLLIVITILISLVAGVLPLSIEYFRRQKLQAAMNDLKDAKEQNKELKKYYEEQIKLVKESYSKSENMNNELRKEIKESIEEVKEKNNENEKINSELGNKMESLMDNVEELKINYSKAKQDLLLEYYIRMVDSLLEAYNNTSDDATKEAFQSEIIKFENLIDKIRAANKRPDYELQIKINNEVIGGNTVREFYKNVMEYLIEQEVKLEDIVPYKTGKIRYLISDKAVHQNGADFNAPLEIGPYFLETHKSKKTAKQDIIQFLEKLGTVKVEEVI</sequence>
<feature type="coiled-coil region" evidence="1">
    <location>
        <begin position="79"/>
        <end position="173"/>
    </location>
</feature>
<evidence type="ECO:0000256" key="2">
    <source>
        <dbReference type="SAM" id="Phobius"/>
    </source>
</evidence>
<keyword evidence="1" id="KW-0175">Coiled coil</keyword>
<organism evidence="3 4">
    <name type="scientific">Lysinibacillus louembei</name>
    <dbReference type="NCBI Taxonomy" id="1470088"/>
    <lineage>
        <taxon>Bacteria</taxon>
        <taxon>Bacillati</taxon>
        <taxon>Bacillota</taxon>
        <taxon>Bacilli</taxon>
        <taxon>Bacillales</taxon>
        <taxon>Bacillaceae</taxon>
        <taxon>Lysinibacillus</taxon>
    </lineage>
</organism>
<keyword evidence="2" id="KW-1133">Transmembrane helix</keyword>
<dbReference type="Proteomes" id="UP001322664">
    <property type="component" value="Chromosome"/>
</dbReference>
<proteinExistence type="predicted"/>
<keyword evidence="4" id="KW-1185">Reference proteome</keyword>
<accession>A0ABZ0RYU6</accession>
<dbReference type="RefSeq" id="WP_319837199.1">
    <property type="nucleotide sequence ID" value="NZ_CP137624.1"/>
</dbReference>
<keyword evidence="2" id="KW-0472">Membrane</keyword>
<feature type="transmembrane region" description="Helical" evidence="2">
    <location>
        <begin position="55"/>
        <end position="77"/>
    </location>
</feature>
<feature type="transmembrane region" description="Helical" evidence="2">
    <location>
        <begin position="5"/>
        <end position="25"/>
    </location>
</feature>
<reference evidence="3 4" key="1">
    <citation type="submission" date="2023-09" db="EMBL/GenBank/DDBJ databases">
        <authorList>
            <person name="Page C.A."/>
            <person name="Perez-Diaz I.M."/>
        </authorList>
    </citation>
    <scope>NUCLEOTIDE SEQUENCE [LARGE SCALE GENOMIC DNA]</scope>
    <source>
        <strain evidence="3 4">Ll15</strain>
    </source>
</reference>
<dbReference type="EMBL" id="CP137624">
    <property type="protein sequence ID" value="WPK12457.1"/>
    <property type="molecule type" value="Genomic_DNA"/>
</dbReference>
<evidence type="ECO:0000256" key="1">
    <source>
        <dbReference type="SAM" id="Coils"/>
    </source>
</evidence>
<protein>
    <submittedName>
        <fullName evidence="3">Uncharacterized protein</fullName>
    </submittedName>
</protein>
<evidence type="ECO:0000313" key="3">
    <source>
        <dbReference type="EMBL" id="WPK12457.1"/>
    </source>
</evidence>
<evidence type="ECO:0000313" key="4">
    <source>
        <dbReference type="Proteomes" id="UP001322664"/>
    </source>
</evidence>
<keyword evidence="2" id="KW-0812">Transmembrane</keyword>
<name>A0ABZ0RYU6_9BACI</name>